<evidence type="ECO:0000313" key="1">
    <source>
        <dbReference type="EMBL" id="RGS03065.1"/>
    </source>
</evidence>
<sequence length="237" mass="28890">MIEQITFKLNETEYELYMQIENNYIIDAQERFNRVRMYHEIVNQLSSICKDKQYEEPRLMVSKFQDILKINDLLSITFLDTITNCRDCILSHDNEWYNKFHGKQSYLLIYEFFITYNKHNTCINNIISNDFMNLLDDERQSLSEKIRLFKKKHKIENIGKKIRNDIAAHFNPDFNSYNKTLNYLDRDEIIEMLSDFLEIIQEMQTFFFKLLDLYSKNLDNKRTNLRNNITTFKYRKL</sequence>
<accession>A0A412H203</accession>
<gene>
    <name evidence="1" type="ORF">DWY14_15275</name>
</gene>
<dbReference type="AlphaFoldDB" id="A0A412H203"/>
<comment type="caution">
    <text evidence="1">The sequence shown here is derived from an EMBL/GenBank/DDBJ whole genome shotgun (WGS) entry which is preliminary data.</text>
</comment>
<dbReference type="RefSeq" id="WP_118432261.1">
    <property type="nucleotide sequence ID" value="NZ_QRUT01000049.1"/>
</dbReference>
<name>A0A412H203_9BACT</name>
<reference evidence="1 2" key="1">
    <citation type="submission" date="2018-08" db="EMBL/GenBank/DDBJ databases">
        <title>A genome reference for cultivated species of the human gut microbiota.</title>
        <authorList>
            <person name="Zou Y."/>
            <person name="Xue W."/>
            <person name="Luo G."/>
        </authorList>
    </citation>
    <scope>NUCLEOTIDE SEQUENCE [LARGE SCALE GENOMIC DNA]</scope>
    <source>
        <strain evidence="1 2">AF24-16AC</strain>
    </source>
</reference>
<proteinExistence type="predicted"/>
<dbReference type="EMBL" id="QRUY01000048">
    <property type="protein sequence ID" value="RGS03065.1"/>
    <property type="molecule type" value="Genomic_DNA"/>
</dbReference>
<organism evidence="1 2">
    <name type="scientific">Phocaeicola plebeius</name>
    <dbReference type="NCBI Taxonomy" id="310297"/>
    <lineage>
        <taxon>Bacteria</taxon>
        <taxon>Pseudomonadati</taxon>
        <taxon>Bacteroidota</taxon>
        <taxon>Bacteroidia</taxon>
        <taxon>Bacteroidales</taxon>
        <taxon>Bacteroidaceae</taxon>
        <taxon>Phocaeicola</taxon>
    </lineage>
</organism>
<evidence type="ECO:0008006" key="3">
    <source>
        <dbReference type="Google" id="ProtNLM"/>
    </source>
</evidence>
<dbReference type="Proteomes" id="UP000285750">
    <property type="component" value="Unassembled WGS sequence"/>
</dbReference>
<evidence type="ECO:0000313" key="2">
    <source>
        <dbReference type="Proteomes" id="UP000285750"/>
    </source>
</evidence>
<protein>
    <recommendedName>
        <fullName evidence="3">HEPN AbiU2-like domain-containing protein</fullName>
    </recommendedName>
</protein>